<protein>
    <recommendedName>
        <fullName evidence="1">F-box domain-containing protein</fullName>
    </recommendedName>
</protein>
<organism evidence="2 3">
    <name type="scientific">Arthroderma otae (strain ATCC MYA-4605 / CBS 113480)</name>
    <name type="common">Microsporum canis</name>
    <dbReference type="NCBI Taxonomy" id="554155"/>
    <lineage>
        <taxon>Eukaryota</taxon>
        <taxon>Fungi</taxon>
        <taxon>Dikarya</taxon>
        <taxon>Ascomycota</taxon>
        <taxon>Pezizomycotina</taxon>
        <taxon>Eurotiomycetes</taxon>
        <taxon>Eurotiomycetidae</taxon>
        <taxon>Onygenales</taxon>
        <taxon>Arthrodermataceae</taxon>
        <taxon>Microsporum</taxon>
    </lineage>
</organism>
<name>C5FQ81_ARTOC</name>
<reference evidence="3" key="1">
    <citation type="journal article" date="2012" name="MBio">
        <title>Comparative genome analysis of Trichophyton rubrum and related dermatophytes reveals candidate genes involved in infection.</title>
        <authorList>
            <person name="Martinez D.A."/>
            <person name="Oliver B.G."/>
            <person name="Graeser Y."/>
            <person name="Goldberg J.M."/>
            <person name="Li W."/>
            <person name="Martinez-Rossi N.M."/>
            <person name="Monod M."/>
            <person name="Shelest E."/>
            <person name="Barton R.C."/>
            <person name="Birch E."/>
            <person name="Brakhage A.A."/>
            <person name="Chen Z."/>
            <person name="Gurr S.J."/>
            <person name="Heiman D."/>
            <person name="Heitman J."/>
            <person name="Kosti I."/>
            <person name="Rossi A."/>
            <person name="Saif S."/>
            <person name="Samalova M."/>
            <person name="Saunders C.W."/>
            <person name="Shea T."/>
            <person name="Summerbell R.C."/>
            <person name="Xu J."/>
            <person name="Young S."/>
            <person name="Zeng Q."/>
            <person name="Birren B.W."/>
            <person name="Cuomo C.A."/>
            <person name="White T.C."/>
        </authorList>
    </citation>
    <scope>NUCLEOTIDE SEQUENCE [LARGE SCALE GENOMIC DNA]</scope>
    <source>
        <strain evidence="3">ATCC MYA-4605 / CBS 113480</strain>
    </source>
</reference>
<evidence type="ECO:0000313" key="2">
    <source>
        <dbReference type="EMBL" id="EEQ32034.1"/>
    </source>
</evidence>
<dbReference type="AlphaFoldDB" id="C5FQ81"/>
<dbReference type="EMBL" id="DS995704">
    <property type="protein sequence ID" value="EEQ32034.1"/>
    <property type="molecule type" value="Genomic_DNA"/>
</dbReference>
<dbReference type="eggNOG" id="ENOG502RN5S">
    <property type="taxonomic scope" value="Eukaryota"/>
</dbReference>
<dbReference type="Proteomes" id="UP000002035">
    <property type="component" value="Unassembled WGS sequence"/>
</dbReference>
<dbReference type="InterPro" id="IPR001810">
    <property type="entry name" value="F-box_dom"/>
</dbReference>
<dbReference type="PROSITE" id="PS50181">
    <property type="entry name" value="FBOX"/>
    <property type="match status" value="1"/>
</dbReference>
<feature type="domain" description="F-box" evidence="1">
    <location>
        <begin position="39"/>
        <end position="88"/>
    </location>
</feature>
<dbReference type="OrthoDB" id="4171017at2759"/>
<dbReference type="RefSeq" id="XP_002847116.1">
    <property type="nucleotide sequence ID" value="XM_002847070.1"/>
</dbReference>
<dbReference type="InterPro" id="IPR036047">
    <property type="entry name" value="F-box-like_dom_sf"/>
</dbReference>
<keyword evidence="3" id="KW-1185">Reference proteome</keyword>
<dbReference type="OMA" id="LETHCEA"/>
<dbReference type="GeneID" id="9226130"/>
<dbReference type="SUPFAM" id="SSF81383">
    <property type="entry name" value="F-box domain"/>
    <property type="match status" value="1"/>
</dbReference>
<proteinExistence type="predicted"/>
<gene>
    <name evidence="2" type="ORF">MCYG_04853</name>
</gene>
<accession>C5FQ81</accession>
<evidence type="ECO:0000259" key="1">
    <source>
        <dbReference type="PROSITE" id="PS50181"/>
    </source>
</evidence>
<sequence>MTLGGAWSLFHYLEGFRGGGLSRHDTRDRDEAELHNIEHSHFHNLPAELLWIIHEFLKPEDSFALSLTCARFYYSGILEGVQRDLRSTKLGHFITLCMFEGVGELKEFCCRGCLTTHPASDFSMDELEKRHAERYCLRTKKVFKFTDREYSFADIKRIRDGTQSESSNTPTPQGNAFTKLFSSPEMTIVSKVQLFPYNKPVSKAQFEDLCKKLNYAVCNHMMLGDKCITDMFFPECFLKETGSSLEELQKSRPDKQFHKCKECNTTVAITVGLCPRACCYETCSAIVMRRVGRLLSPLEPEWIAQATSSAGTPADHKLAIEANKWYKRHWVTDGGHGAEIDCPPLNDDALFAPITLHRSSWMARLGVKAWSFACSWVPEDIHRKYGEKNGEKHEMNFAGRYRRINKALGFPKSD</sequence>
<evidence type="ECO:0000313" key="3">
    <source>
        <dbReference type="Proteomes" id="UP000002035"/>
    </source>
</evidence>
<dbReference type="VEuPathDB" id="FungiDB:MCYG_04853"/>
<dbReference type="HOGENOM" id="CLU_688821_0_0_1"/>